<keyword evidence="1" id="KW-0732">Signal</keyword>
<dbReference type="Gene3D" id="2.40.360.10">
    <property type="entry name" value="YmcC-like"/>
    <property type="match status" value="1"/>
</dbReference>
<comment type="caution">
    <text evidence="2">The sequence shown here is derived from an EMBL/GenBank/DDBJ whole genome shotgun (WGS) entry which is preliminary data.</text>
</comment>
<evidence type="ECO:0000256" key="1">
    <source>
        <dbReference type="SAM" id="SignalP"/>
    </source>
</evidence>
<sequence length="246" mass="25718">MSNDMKFSVMARPMRMLIAGVVLSLAACGSDKQTTQLPKVAGEFIKGVASNVSSRVTAKSSDDASQPSTAKADPNAAVKAALAATPGPINLVIRESNAAVLAMTPIETNAGGVTWMGAGGQSTTLKSGVIVATRGVGDDLMAADAGSARNAIVARRPASYDRVYDHLTGVGHTSKLTTKCTLSTNKSERLVIGEINSAAVVMKEDCAHPNGIKFENLYWVASSGRILKSRQWISQGVGYLIVQPLR</sequence>
<feature type="chain" id="PRO_5046192921" evidence="1">
    <location>
        <begin position="27"/>
        <end position="246"/>
    </location>
</feature>
<dbReference type="Pfam" id="PF11102">
    <property type="entry name" value="YjbF"/>
    <property type="match status" value="1"/>
</dbReference>
<dbReference type="EMBL" id="JAQIIO010000010">
    <property type="protein sequence ID" value="MDA5095378.1"/>
    <property type="molecule type" value="Genomic_DNA"/>
</dbReference>
<feature type="signal peptide" evidence="1">
    <location>
        <begin position="1"/>
        <end position="26"/>
    </location>
</feature>
<gene>
    <name evidence="2" type="ORF">O2N63_14920</name>
</gene>
<reference evidence="2 3" key="1">
    <citation type="submission" date="2023-01" db="EMBL/GenBank/DDBJ databases">
        <authorList>
            <person name="Yoon J.-W."/>
        </authorList>
    </citation>
    <scope>NUCLEOTIDE SEQUENCE [LARGE SCALE GENOMIC DNA]</scope>
    <source>
        <strain evidence="2 3">KMU-50</strain>
    </source>
</reference>
<organism evidence="2 3">
    <name type="scientific">Aliiroseovarius salicola</name>
    <dbReference type="NCBI Taxonomy" id="3009082"/>
    <lineage>
        <taxon>Bacteria</taxon>
        <taxon>Pseudomonadati</taxon>
        <taxon>Pseudomonadota</taxon>
        <taxon>Alphaproteobacteria</taxon>
        <taxon>Rhodobacterales</taxon>
        <taxon>Paracoccaceae</taxon>
        <taxon>Aliiroseovarius</taxon>
    </lineage>
</organism>
<keyword evidence="2" id="KW-0449">Lipoprotein</keyword>
<dbReference type="Proteomes" id="UP001528040">
    <property type="component" value="Unassembled WGS sequence"/>
</dbReference>
<evidence type="ECO:0000313" key="3">
    <source>
        <dbReference type="Proteomes" id="UP001528040"/>
    </source>
</evidence>
<proteinExistence type="predicted"/>
<dbReference type="PROSITE" id="PS51257">
    <property type="entry name" value="PROKAR_LIPOPROTEIN"/>
    <property type="match status" value="1"/>
</dbReference>
<protein>
    <submittedName>
        <fullName evidence="2">YjbF family lipoprotein</fullName>
    </submittedName>
</protein>
<keyword evidence="3" id="KW-1185">Reference proteome</keyword>
<accession>A0ABT4W4C4</accession>
<name>A0ABT4W4C4_9RHOB</name>
<dbReference type="RefSeq" id="WP_271055088.1">
    <property type="nucleotide sequence ID" value="NZ_JAQIIO010000010.1"/>
</dbReference>
<evidence type="ECO:0000313" key="2">
    <source>
        <dbReference type="EMBL" id="MDA5095378.1"/>
    </source>
</evidence>
<dbReference type="InterPro" id="IPR023373">
    <property type="entry name" value="YmcC_sf"/>
</dbReference>
<dbReference type="InterPro" id="IPR021308">
    <property type="entry name" value="GfcB"/>
</dbReference>
<dbReference type="SUPFAM" id="SSF159270">
    <property type="entry name" value="YmcC-like"/>
    <property type="match status" value="1"/>
</dbReference>